<accession>A0AAW0B9I8</accession>
<feature type="compositionally biased region" description="Low complexity" evidence="1">
    <location>
        <begin position="148"/>
        <end position="161"/>
    </location>
</feature>
<sequence length="402" mass="44520">MSLSRHVQTQNPATTVSEDKLSDDLCPDCQVQRLTLPTICTGFHTAANKNKVYQKCASHRFNKESPCSAFIWRDDLTPDDVRSETSTRRPCASIRCRSSSKSRYRHQRCIQSFCKDCCYRSVTVCRVSAHNAPPQARGAPSSPAGQFAGSSSAPVASSAATPLSPPPVVAGPFARMIAPAYAMKVLTQDFSYPRSSQAEMNALRKDSEARIWVKYWNHNDQGPLVFHPHVTSFPFFEPAKCEDMTQKLGAPCSYYDMLDLSHGPLEDIPTDEEVWISTSEPIRVTPNSTIYLRAPDVHSCLKLRSSSPRKRLDSSMENQEGSSPSKKTKLQITDLTQSDTEEDATTPPVTPSPSPSPSRNKSVLFCSLSFLQTCSTVCVQLFTHPFHCFTQQEVPVPTSVCL</sequence>
<evidence type="ECO:0000256" key="1">
    <source>
        <dbReference type="SAM" id="MobiDB-lite"/>
    </source>
</evidence>
<feature type="compositionally biased region" description="Polar residues" evidence="1">
    <location>
        <begin position="315"/>
        <end position="338"/>
    </location>
</feature>
<name>A0AAW0B9I8_9AGAR</name>
<keyword evidence="3" id="KW-1185">Reference proteome</keyword>
<comment type="caution">
    <text evidence="2">The sequence shown here is derived from an EMBL/GenBank/DDBJ whole genome shotgun (WGS) entry which is preliminary data.</text>
</comment>
<feature type="region of interest" description="Disordered" evidence="1">
    <location>
        <begin position="131"/>
        <end position="161"/>
    </location>
</feature>
<proteinExistence type="predicted"/>
<dbReference type="EMBL" id="JAWWNJ010000037">
    <property type="protein sequence ID" value="KAK7022324.1"/>
    <property type="molecule type" value="Genomic_DNA"/>
</dbReference>
<organism evidence="2 3">
    <name type="scientific">Favolaschia claudopus</name>
    <dbReference type="NCBI Taxonomy" id="2862362"/>
    <lineage>
        <taxon>Eukaryota</taxon>
        <taxon>Fungi</taxon>
        <taxon>Dikarya</taxon>
        <taxon>Basidiomycota</taxon>
        <taxon>Agaricomycotina</taxon>
        <taxon>Agaricomycetes</taxon>
        <taxon>Agaricomycetidae</taxon>
        <taxon>Agaricales</taxon>
        <taxon>Marasmiineae</taxon>
        <taxon>Mycenaceae</taxon>
        <taxon>Favolaschia</taxon>
    </lineage>
</organism>
<protein>
    <submittedName>
        <fullName evidence="2">Uncharacterized protein</fullName>
    </submittedName>
</protein>
<evidence type="ECO:0000313" key="3">
    <source>
        <dbReference type="Proteomes" id="UP001362999"/>
    </source>
</evidence>
<feature type="region of interest" description="Disordered" evidence="1">
    <location>
        <begin position="305"/>
        <end position="358"/>
    </location>
</feature>
<dbReference type="AlphaFoldDB" id="A0AAW0B9I8"/>
<gene>
    <name evidence="2" type="ORF">R3P38DRAFT_1116616</name>
</gene>
<evidence type="ECO:0000313" key="2">
    <source>
        <dbReference type="EMBL" id="KAK7022324.1"/>
    </source>
</evidence>
<dbReference type="Proteomes" id="UP001362999">
    <property type="component" value="Unassembled WGS sequence"/>
</dbReference>
<reference evidence="2 3" key="1">
    <citation type="journal article" date="2024" name="J Genomics">
        <title>Draft genome sequencing and assembly of Favolaschia claudopus CIRM-BRFM 2984 isolated from oak limbs.</title>
        <authorList>
            <person name="Navarro D."/>
            <person name="Drula E."/>
            <person name="Chaduli D."/>
            <person name="Cazenave R."/>
            <person name="Ahrendt S."/>
            <person name="Wang J."/>
            <person name="Lipzen A."/>
            <person name="Daum C."/>
            <person name="Barry K."/>
            <person name="Grigoriev I.V."/>
            <person name="Favel A."/>
            <person name="Rosso M.N."/>
            <person name="Martin F."/>
        </authorList>
    </citation>
    <scope>NUCLEOTIDE SEQUENCE [LARGE SCALE GENOMIC DNA]</scope>
    <source>
        <strain evidence="2 3">CIRM-BRFM 2984</strain>
    </source>
</reference>